<accession>A0ABU1IJR4</accession>
<comment type="caution">
    <text evidence="1">The sequence shown here is derived from an EMBL/GenBank/DDBJ whole genome shotgun (WGS) entry which is preliminary data.</text>
</comment>
<evidence type="ECO:0000313" key="1">
    <source>
        <dbReference type="EMBL" id="MDR6225019.1"/>
    </source>
</evidence>
<proteinExistence type="predicted"/>
<dbReference type="PANTHER" id="PTHR38451:SF1">
    <property type="entry name" value="TRNA (ADENINE(22)-N(1))-METHYLTRANSFERASE"/>
    <property type="match status" value="1"/>
</dbReference>
<gene>
    <name evidence="1" type="ORF">JOE21_001010</name>
</gene>
<dbReference type="Gene3D" id="1.10.287.1890">
    <property type="match status" value="1"/>
</dbReference>
<dbReference type="SUPFAM" id="SSF53335">
    <property type="entry name" value="S-adenosyl-L-methionine-dependent methyltransferases"/>
    <property type="match status" value="1"/>
</dbReference>
<dbReference type="PANTHER" id="PTHR38451">
    <property type="entry name" value="TRNA (ADENINE(22)-N(1))-METHYLTRANSFERASE"/>
    <property type="match status" value="1"/>
</dbReference>
<dbReference type="Pfam" id="PF04816">
    <property type="entry name" value="TrmK"/>
    <property type="match status" value="1"/>
</dbReference>
<evidence type="ECO:0000313" key="2">
    <source>
        <dbReference type="Proteomes" id="UP001185012"/>
    </source>
</evidence>
<dbReference type="EMBL" id="JAVDQG010000002">
    <property type="protein sequence ID" value="MDR6225019.1"/>
    <property type="molecule type" value="Genomic_DNA"/>
</dbReference>
<dbReference type="GO" id="GO:0032259">
    <property type="term" value="P:methylation"/>
    <property type="evidence" value="ECO:0007669"/>
    <property type="project" value="UniProtKB-KW"/>
</dbReference>
<sequence>MSTQREVGSGALSLRLSAVAEWIPPGRVVADIGSDHAQLLIALSRSGLLNRGIAGEVNQGPWENARHRVKEAKLEHQIQVRKGDGLEVLDTGEAQVIVIAGMGGPLIASILDRGLQKLERVERLVLQPNSGVVHVRRWLHRHGWKLDGENLVREAGILYEVVTAVPGDPHEPYRKTPLPLDAAFEVGPLLWMERHPLLLDKLEAELEGLNRILSQLESARAPEARSRLESMKQKREEWRRWRQWLQQDGN</sequence>
<keyword evidence="1" id="KW-0489">Methyltransferase</keyword>
<keyword evidence="1" id="KW-0808">Transferase</keyword>
<organism evidence="1 2">
    <name type="scientific">Desmospora profundinema</name>
    <dbReference type="NCBI Taxonomy" id="1571184"/>
    <lineage>
        <taxon>Bacteria</taxon>
        <taxon>Bacillati</taxon>
        <taxon>Bacillota</taxon>
        <taxon>Bacilli</taxon>
        <taxon>Bacillales</taxon>
        <taxon>Thermoactinomycetaceae</taxon>
        <taxon>Desmospora</taxon>
    </lineage>
</organism>
<dbReference type="RefSeq" id="WP_309863125.1">
    <property type="nucleotide sequence ID" value="NZ_JAVDQG010000002.1"/>
</dbReference>
<protein>
    <submittedName>
        <fullName evidence="1">tRNA (Adenine22-N1)-methyltransferase</fullName>
        <ecNumber evidence="1">2.1.1.217</ecNumber>
    </submittedName>
</protein>
<keyword evidence="2" id="KW-1185">Reference proteome</keyword>
<dbReference type="Gene3D" id="3.40.50.150">
    <property type="entry name" value="Vaccinia Virus protein VP39"/>
    <property type="match status" value="1"/>
</dbReference>
<dbReference type="Proteomes" id="UP001185012">
    <property type="component" value="Unassembled WGS sequence"/>
</dbReference>
<dbReference type="InterPro" id="IPR029063">
    <property type="entry name" value="SAM-dependent_MTases_sf"/>
</dbReference>
<dbReference type="EC" id="2.1.1.217" evidence="1"/>
<dbReference type="PIRSF" id="PIRSF018637">
    <property type="entry name" value="TrmK"/>
    <property type="match status" value="1"/>
</dbReference>
<dbReference type="GO" id="GO:0160105">
    <property type="term" value="F:tRNA (adenine(22)-N1)-methyltransferase activity"/>
    <property type="evidence" value="ECO:0007669"/>
    <property type="project" value="UniProtKB-EC"/>
</dbReference>
<dbReference type="InterPro" id="IPR006901">
    <property type="entry name" value="TrmK"/>
</dbReference>
<name>A0ABU1IJR4_9BACL</name>
<reference evidence="1 2" key="1">
    <citation type="submission" date="2023-07" db="EMBL/GenBank/DDBJ databases">
        <title>Genomic Encyclopedia of Type Strains, Phase IV (KMG-IV): sequencing the most valuable type-strain genomes for metagenomic binning, comparative biology and taxonomic classification.</title>
        <authorList>
            <person name="Goeker M."/>
        </authorList>
    </citation>
    <scope>NUCLEOTIDE SEQUENCE [LARGE SCALE GENOMIC DNA]</scope>
    <source>
        <strain evidence="1 2">DSM 45903</strain>
    </source>
</reference>